<dbReference type="GeneID" id="71985599"/>
<dbReference type="KEGG" id="ffu:CLAFUR5_05721"/>
<proteinExistence type="predicted"/>
<dbReference type="EMBL" id="CP090167">
    <property type="protein sequence ID" value="UJO17318.1"/>
    <property type="molecule type" value="Genomic_DNA"/>
</dbReference>
<dbReference type="OrthoDB" id="3830014at2759"/>
<dbReference type="RefSeq" id="XP_047761684.1">
    <property type="nucleotide sequence ID" value="XM_047904869.1"/>
</dbReference>
<organism evidence="2 3">
    <name type="scientific">Passalora fulva</name>
    <name type="common">Tomato leaf mold</name>
    <name type="synonym">Cladosporium fulvum</name>
    <dbReference type="NCBI Taxonomy" id="5499"/>
    <lineage>
        <taxon>Eukaryota</taxon>
        <taxon>Fungi</taxon>
        <taxon>Dikarya</taxon>
        <taxon>Ascomycota</taxon>
        <taxon>Pezizomycotina</taxon>
        <taxon>Dothideomycetes</taxon>
        <taxon>Dothideomycetidae</taxon>
        <taxon>Mycosphaerellales</taxon>
        <taxon>Mycosphaerellaceae</taxon>
        <taxon>Fulvia</taxon>
    </lineage>
</organism>
<dbReference type="Proteomes" id="UP000756132">
    <property type="component" value="Chromosome 5"/>
</dbReference>
<sequence>MTIQRVYAFNVPNEEDIPGMVQAYRDLAEENQKDGEKYILDIKAFKQDGDKFNQNYNFVAMTQFKDAEDMKFYDNECPAHQKLKDVGKGKTGPPLILFGNP</sequence>
<reference evidence="2" key="2">
    <citation type="journal article" date="2022" name="Microb. Genom.">
        <title>A chromosome-scale genome assembly of the tomato pathogen Cladosporium fulvum reveals a compartmentalized genome architecture and the presence of a dispensable chromosome.</title>
        <authorList>
            <person name="Zaccaron A.Z."/>
            <person name="Chen L.H."/>
            <person name="Samaras A."/>
            <person name="Stergiopoulos I."/>
        </authorList>
    </citation>
    <scope>NUCLEOTIDE SEQUENCE</scope>
    <source>
        <strain evidence="2">Race5_Kim</strain>
    </source>
</reference>
<dbReference type="SMART" id="SM00886">
    <property type="entry name" value="Dabb"/>
    <property type="match status" value="1"/>
</dbReference>
<dbReference type="PROSITE" id="PS51502">
    <property type="entry name" value="S_R_A_B_BARREL"/>
    <property type="match status" value="1"/>
</dbReference>
<name>A0A9Q8LIP0_PASFU</name>
<protein>
    <submittedName>
        <fullName evidence="2">Fusaristatin A biosynthesis cluster protein</fullName>
    </submittedName>
</protein>
<dbReference type="InterPro" id="IPR011008">
    <property type="entry name" value="Dimeric_a/b-barrel"/>
</dbReference>
<dbReference type="SUPFAM" id="SSF54909">
    <property type="entry name" value="Dimeric alpha+beta barrel"/>
    <property type="match status" value="1"/>
</dbReference>
<evidence type="ECO:0000313" key="2">
    <source>
        <dbReference type="EMBL" id="UJO17318.1"/>
    </source>
</evidence>
<dbReference type="InterPro" id="IPR013097">
    <property type="entry name" value="Dabb"/>
</dbReference>
<feature type="domain" description="Stress-response A/B barrel" evidence="1">
    <location>
        <begin position="3"/>
        <end position="99"/>
    </location>
</feature>
<evidence type="ECO:0000259" key="1">
    <source>
        <dbReference type="PROSITE" id="PS51502"/>
    </source>
</evidence>
<gene>
    <name evidence="2" type="ORF">CLAFUR5_05721</name>
</gene>
<keyword evidence="3" id="KW-1185">Reference proteome</keyword>
<dbReference type="Gene3D" id="3.30.70.100">
    <property type="match status" value="1"/>
</dbReference>
<evidence type="ECO:0000313" key="3">
    <source>
        <dbReference type="Proteomes" id="UP000756132"/>
    </source>
</evidence>
<dbReference type="Pfam" id="PF07876">
    <property type="entry name" value="Dabb"/>
    <property type="match status" value="1"/>
</dbReference>
<reference evidence="2" key="1">
    <citation type="submission" date="2021-12" db="EMBL/GenBank/DDBJ databases">
        <authorList>
            <person name="Zaccaron A."/>
            <person name="Stergiopoulos I."/>
        </authorList>
    </citation>
    <scope>NUCLEOTIDE SEQUENCE</scope>
    <source>
        <strain evidence="2">Race5_Kim</strain>
    </source>
</reference>
<dbReference type="AlphaFoldDB" id="A0A9Q8LIP0"/>
<accession>A0A9Q8LIP0</accession>